<sequence>MDVRRAKVMTIGESSDRAGGMHMAENYAYSAAGHDLDIYQERSHGQRVPLAHGTSDSQEIKV</sequence>
<organism evidence="2 3">
    <name type="scientific">Pseudomonas putida</name>
    <name type="common">Arthrobacter siderocapsulatus</name>
    <dbReference type="NCBI Taxonomy" id="303"/>
    <lineage>
        <taxon>Bacteria</taxon>
        <taxon>Pseudomonadati</taxon>
        <taxon>Pseudomonadota</taxon>
        <taxon>Gammaproteobacteria</taxon>
        <taxon>Pseudomonadales</taxon>
        <taxon>Pseudomonadaceae</taxon>
        <taxon>Pseudomonas</taxon>
    </lineage>
</organism>
<feature type="region of interest" description="Disordered" evidence="1">
    <location>
        <begin position="42"/>
        <end position="62"/>
    </location>
</feature>
<gene>
    <name evidence="2" type="ORF">PPUN14671_24130</name>
</gene>
<comment type="caution">
    <text evidence="2">The sequence shown here is derived from an EMBL/GenBank/DDBJ whole genome shotgun (WGS) entry which is preliminary data.</text>
</comment>
<evidence type="ECO:0000256" key="1">
    <source>
        <dbReference type="SAM" id="MobiDB-lite"/>
    </source>
</evidence>
<reference evidence="2" key="1">
    <citation type="submission" date="2023-01" db="EMBL/GenBank/DDBJ databases">
        <title>Whole-genome sequence of Pseudomonas putida NBRC 14671.</title>
        <authorList>
            <person name="Morohoshi T."/>
            <person name="Someya N."/>
        </authorList>
    </citation>
    <scope>NUCLEOTIDE SEQUENCE</scope>
    <source>
        <strain evidence="2">NBRC 14671</strain>
    </source>
</reference>
<name>A0AA37R944_PSEPU</name>
<dbReference type="AlphaFoldDB" id="A0AA37R944"/>
<evidence type="ECO:0000313" key="3">
    <source>
        <dbReference type="Proteomes" id="UP001161257"/>
    </source>
</evidence>
<accession>A0AA37R944</accession>
<evidence type="ECO:0000313" key="2">
    <source>
        <dbReference type="EMBL" id="GLO35580.1"/>
    </source>
</evidence>
<proteinExistence type="predicted"/>
<dbReference type="Proteomes" id="UP001161257">
    <property type="component" value="Unassembled WGS sequence"/>
</dbReference>
<protein>
    <submittedName>
        <fullName evidence="2">Uncharacterized protein</fullName>
    </submittedName>
</protein>
<dbReference type="EMBL" id="BSKJ01000004">
    <property type="protein sequence ID" value="GLO35580.1"/>
    <property type="molecule type" value="Genomic_DNA"/>
</dbReference>